<protein>
    <submittedName>
        <fullName evidence="3">Uncharacterized protein</fullName>
    </submittedName>
</protein>
<dbReference type="EMBL" id="LFMY01000003">
    <property type="protein sequence ID" value="OKL61825.1"/>
    <property type="molecule type" value="Genomic_DNA"/>
</dbReference>
<feature type="compositionally biased region" description="Basic and acidic residues" evidence="1">
    <location>
        <begin position="346"/>
        <end position="374"/>
    </location>
</feature>
<dbReference type="CDD" id="cd12087">
    <property type="entry name" value="TM_EGFR-like"/>
    <property type="match status" value="1"/>
</dbReference>
<evidence type="ECO:0000313" key="3">
    <source>
        <dbReference type="EMBL" id="OKL61825.1"/>
    </source>
</evidence>
<accession>A0A225B4N7</accession>
<name>A0A225B4N7_TALAT</name>
<evidence type="ECO:0000256" key="2">
    <source>
        <dbReference type="SAM" id="Phobius"/>
    </source>
</evidence>
<dbReference type="AlphaFoldDB" id="A0A225B4N7"/>
<evidence type="ECO:0000256" key="1">
    <source>
        <dbReference type="SAM" id="MobiDB-lite"/>
    </source>
</evidence>
<evidence type="ECO:0000313" key="4">
    <source>
        <dbReference type="Proteomes" id="UP000214365"/>
    </source>
</evidence>
<keyword evidence="2" id="KW-1133">Transmembrane helix</keyword>
<dbReference type="STRING" id="1441469.A0A225B4N7"/>
<feature type="transmembrane region" description="Helical" evidence="2">
    <location>
        <begin position="260"/>
        <end position="282"/>
    </location>
</feature>
<dbReference type="Proteomes" id="UP000214365">
    <property type="component" value="Unassembled WGS sequence"/>
</dbReference>
<dbReference type="GeneID" id="31002243"/>
<feature type="region of interest" description="Disordered" evidence="1">
    <location>
        <begin position="232"/>
        <end position="254"/>
    </location>
</feature>
<sequence>MASATVATATTTILVTATATSSNSVSATASIISPTTTITEASTPEYLLGPLTTQFTAPIQCSQAYWLSNSAQYHDPYLGQTCASVDGQITYIQDNNCLPPVTKSEIIASLVGASSVLSTSYDYIGYYSPGISCPAGYATACAAQAGSNGVQSTLSGFESFGFVHTPSAYETAMGCCPTASSSSTLLPLPTIFTASTTLRSTVITEMFNFTTLSMIATMVQLKFQATDLPSASSSSSSSSSSLSTATGTSSGSQNHKTTTIAVAVVIPCVAVLIAAGLAWLWYRRRAKKRYQAAQSTEPSNPYYRASNVPTEIAGDSSRFEMDGTIAHEMAGTEPKKAPHEMYAGDEIPRYRDDGSNDDPKEAAHDNVHRTEISA</sequence>
<dbReference type="RefSeq" id="XP_020121946.1">
    <property type="nucleotide sequence ID" value="XM_020264535.1"/>
</dbReference>
<reference evidence="3 4" key="1">
    <citation type="submission" date="2015-06" db="EMBL/GenBank/DDBJ databases">
        <title>Talaromyces atroroseus IBT 11181 draft genome.</title>
        <authorList>
            <person name="Rasmussen K.B."/>
            <person name="Rasmussen S."/>
            <person name="Petersen B."/>
            <person name="Sicheritz-Ponten T."/>
            <person name="Mortensen U.H."/>
            <person name="Thrane U."/>
        </authorList>
    </citation>
    <scope>NUCLEOTIDE SEQUENCE [LARGE SCALE GENOMIC DNA]</scope>
    <source>
        <strain evidence="3 4">IBT 11181</strain>
    </source>
</reference>
<keyword evidence="2" id="KW-0472">Membrane</keyword>
<keyword evidence="2" id="KW-0812">Transmembrane</keyword>
<comment type="caution">
    <text evidence="3">The sequence shown here is derived from an EMBL/GenBank/DDBJ whole genome shotgun (WGS) entry which is preliminary data.</text>
</comment>
<organism evidence="3 4">
    <name type="scientific">Talaromyces atroroseus</name>
    <dbReference type="NCBI Taxonomy" id="1441469"/>
    <lineage>
        <taxon>Eukaryota</taxon>
        <taxon>Fungi</taxon>
        <taxon>Dikarya</taxon>
        <taxon>Ascomycota</taxon>
        <taxon>Pezizomycotina</taxon>
        <taxon>Eurotiomycetes</taxon>
        <taxon>Eurotiomycetidae</taxon>
        <taxon>Eurotiales</taxon>
        <taxon>Trichocomaceae</taxon>
        <taxon>Talaromyces</taxon>
        <taxon>Talaromyces sect. Trachyspermi</taxon>
    </lineage>
</organism>
<gene>
    <name evidence="3" type="ORF">UA08_02488</name>
</gene>
<proteinExistence type="predicted"/>
<feature type="region of interest" description="Disordered" evidence="1">
    <location>
        <begin position="344"/>
        <end position="374"/>
    </location>
</feature>
<dbReference type="OrthoDB" id="4227098at2759"/>
<keyword evidence="4" id="KW-1185">Reference proteome</keyword>